<feature type="region of interest" description="Disordered" evidence="1">
    <location>
        <begin position="95"/>
        <end position="135"/>
    </location>
</feature>
<dbReference type="RefSeq" id="WP_027033280.1">
    <property type="nucleotide sequence ID" value="NZ_CP033367.1"/>
</dbReference>
<dbReference type="GeneID" id="66686255"/>
<organism evidence="2 3">
    <name type="scientific">Mesorhizobium loti R88b</name>
    <dbReference type="NCBI Taxonomy" id="935548"/>
    <lineage>
        <taxon>Bacteria</taxon>
        <taxon>Pseudomonadati</taxon>
        <taxon>Pseudomonadota</taxon>
        <taxon>Alphaproteobacteria</taxon>
        <taxon>Hyphomicrobiales</taxon>
        <taxon>Phyllobacteriaceae</taxon>
        <taxon>Mesorhizobium</taxon>
    </lineage>
</organism>
<dbReference type="EMBL" id="CP033367">
    <property type="protein sequence ID" value="QKD05744.1"/>
    <property type="molecule type" value="Genomic_DNA"/>
</dbReference>
<evidence type="ECO:0000313" key="2">
    <source>
        <dbReference type="EMBL" id="QKD05744.1"/>
    </source>
</evidence>
<accession>A0A6M7WZY5</accession>
<evidence type="ECO:0000313" key="3">
    <source>
        <dbReference type="Proteomes" id="UP000503017"/>
    </source>
</evidence>
<reference evidence="2 3" key="1">
    <citation type="submission" date="2018-10" db="EMBL/GenBank/DDBJ databases">
        <authorList>
            <person name="Perry B.J."/>
            <person name="Sullivan J.T."/>
            <person name="Murphy R.J.T."/>
            <person name="Ramsay J.P."/>
            <person name="Ronson C.W."/>
        </authorList>
    </citation>
    <scope>NUCLEOTIDE SEQUENCE [LARGE SCALE GENOMIC DNA]</scope>
    <source>
        <strain evidence="2 3">R88b</strain>
    </source>
</reference>
<proteinExistence type="predicted"/>
<evidence type="ECO:0000256" key="1">
    <source>
        <dbReference type="SAM" id="MobiDB-lite"/>
    </source>
</evidence>
<dbReference type="Proteomes" id="UP000503017">
    <property type="component" value="Chromosome"/>
</dbReference>
<name>A0A6M7WZY5_RHILI</name>
<protein>
    <submittedName>
        <fullName evidence="2">Uncharacterized protein</fullName>
    </submittedName>
</protein>
<dbReference type="AlphaFoldDB" id="A0A6M7WZY5"/>
<sequence length="135" mass="14727">MLHPGAGKLARPETRTGYKRKFKQLIWALLNNGAIPDSAILEILSTKLDKLAPKPGKVPVVDEVEEFEGAIVQEFAADGRAIALRHICAYRDRTSKSVLSGSKNYSKPGWSLGQSRTSGPWPGSIRRVGRQNASS</sequence>
<feature type="compositionally biased region" description="Polar residues" evidence="1">
    <location>
        <begin position="96"/>
        <end position="105"/>
    </location>
</feature>
<gene>
    <name evidence="2" type="ORF">EB235_33325</name>
</gene>